<keyword evidence="1" id="KW-0472">Membrane</keyword>
<comment type="caution">
    <text evidence="2">The sequence shown here is derived from an EMBL/GenBank/DDBJ whole genome shotgun (WGS) entry which is preliminary data.</text>
</comment>
<feature type="transmembrane region" description="Helical" evidence="1">
    <location>
        <begin position="74"/>
        <end position="95"/>
    </location>
</feature>
<keyword evidence="1" id="KW-1133">Transmembrane helix</keyword>
<proteinExistence type="predicted"/>
<sequence length="113" mass="12783">MIFELCLLTCALHFGSKLFAQKNDKMSLTIEPNEPNIKTQQYVVKELTEITDNQREYENEIDEGFTLSVMSTGLAAAGSLFLPPFSILSLFGIIYPCKTIFNKAYDATFNEKK</sequence>
<dbReference type="AlphaFoldDB" id="A0A1V1PF68"/>
<evidence type="ECO:0000313" key="2">
    <source>
        <dbReference type="EMBL" id="ETR73418.1"/>
    </source>
</evidence>
<protein>
    <submittedName>
        <fullName evidence="2">Uncharacterized protein</fullName>
    </submittedName>
</protein>
<evidence type="ECO:0000313" key="3">
    <source>
        <dbReference type="Proteomes" id="UP000189670"/>
    </source>
</evidence>
<reference evidence="3" key="1">
    <citation type="submission" date="2012-11" db="EMBL/GenBank/DDBJ databases">
        <authorList>
            <person name="Lucero-Rivera Y.E."/>
            <person name="Tovar-Ramirez D."/>
        </authorList>
    </citation>
    <scope>NUCLEOTIDE SEQUENCE [LARGE SCALE GENOMIC DNA]</scope>
    <source>
        <strain evidence="3">Araruama</strain>
    </source>
</reference>
<accession>A0A1V1PF68</accession>
<gene>
    <name evidence="2" type="ORF">OMM_06943</name>
</gene>
<keyword evidence="1" id="KW-0812">Transmembrane</keyword>
<dbReference type="EMBL" id="ATBP01000061">
    <property type="protein sequence ID" value="ETR73418.1"/>
    <property type="molecule type" value="Genomic_DNA"/>
</dbReference>
<organism evidence="2 3">
    <name type="scientific">Candidatus Magnetoglobus multicellularis str. Araruama</name>
    <dbReference type="NCBI Taxonomy" id="890399"/>
    <lineage>
        <taxon>Bacteria</taxon>
        <taxon>Pseudomonadati</taxon>
        <taxon>Thermodesulfobacteriota</taxon>
        <taxon>Desulfobacteria</taxon>
        <taxon>Desulfobacterales</taxon>
        <taxon>Desulfobacteraceae</taxon>
        <taxon>Candidatus Magnetoglobus</taxon>
    </lineage>
</organism>
<dbReference type="Proteomes" id="UP000189670">
    <property type="component" value="Unassembled WGS sequence"/>
</dbReference>
<evidence type="ECO:0000256" key="1">
    <source>
        <dbReference type="SAM" id="Phobius"/>
    </source>
</evidence>
<name>A0A1V1PF68_9BACT</name>